<dbReference type="PANTHER" id="PTHR31225:SF93">
    <property type="entry name" value="ALPHA-HUMULENE_(-)-(E)-BETA-CARYOPHYLLENE SYNTHASE"/>
    <property type="match status" value="1"/>
</dbReference>
<dbReference type="InterPro" id="IPR050148">
    <property type="entry name" value="Terpene_synthase-like"/>
</dbReference>
<feature type="domain" description="Terpene synthase metal-binding" evidence="4">
    <location>
        <begin position="2"/>
        <end position="135"/>
    </location>
</feature>
<keyword evidence="2" id="KW-0460">Magnesium</keyword>
<dbReference type="Pfam" id="PF03936">
    <property type="entry name" value="Terpene_synth_C"/>
    <property type="match status" value="1"/>
</dbReference>
<sequence>MAFTLLDDTYDAYGLFEELQQLTKAMERYSKDAMDELQGDYLKSIYEIVLNISDEVEEQVSKEGRPFSVSYTKAEVIKLVQSYHVQALWAHEHIRPTLDEYLENGKWSSGFIVTMALLMSGMEEVEEASYQWLMNIDAEFLRAPPRTELNFICVGRSSNEGRGEQGTTFYAFLLYEGIRCFKEGGDRERIKDAWKDMNEGFMVRPMPVPRQVLKVGFNMAGLAEVFYKDGNGFTSPGASHQHYYTQVLFDPIYLAE</sequence>
<dbReference type="PANTHER" id="PTHR31225">
    <property type="entry name" value="OS04G0344100 PROTEIN-RELATED"/>
    <property type="match status" value="1"/>
</dbReference>
<evidence type="ECO:0000313" key="5">
    <source>
        <dbReference type="EMBL" id="KAK9029437.1"/>
    </source>
</evidence>
<accession>A0ABR2SWW8</accession>
<dbReference type="InterPro" id="IPR008949">
    <property type="entry name" value="Isoprenoid_synthase_dom_sf"/>
</dbReference>
<name>A0ABR2SWW8_9ROSI</name>
<evidence type="ECO:0000256" key="1">
    <source>
        <dbReference type="ARBA" id="ARBA00022723"/>
    </source>
</evidence>
<comment type="caution">
    <text evidence="5">The sequence shown here is derived from an EMBL/GenBank/DDBJ whole genome shotgun (WGS) entry which is preliminary data.</text>
</comment>
<proteinExistence type="predicted"/>
<evidence type="ECO:0000256" key="2">
    <source>
        <dbReference type="ARBA" id="ARBA00022842"/>
    </source>
</evidence>
<organism evidence="5 6">
    <name type="scientific">Hibiscus sabdariffa</name>
    <name type="common">roselle</name>
    <dbReference type="NCBI Taxonomy" id="183260"/>
    <lineage>
        <taxon>Eukaryota</taxon>
        <taxon>Viridiplantae</taxon>
        <taxon>Streptophyta</taxon>
        <taxon>Embryophyta</taxon>
        <taxon>Tracheophyta</taxon>
        <taxon>Spermatophyta</taxon>
        <taxon>Magnoliopsida</taxon>
        <taxon>eudicotyledons</taxon>
        <taxon>Gunneridae</taxon>
        <taxon>Pentapetalae</taxon>
        <taxon>rosids</taxon>
        <taxon>malvids</taxon>
        <taxon>Malvales</taxon>
        <taxon>Malvaceae</taxon>
        <taxon>Malvoideae</taxon>
        <taxon>Hibiscus</taxon>
    </lineage>
</organism>
<dbReference type="SUPFAM" id="SSF48576">
    <property type="entry name" value="Terpenoid synthases"/>
    <property type="match status" value="2"/>
</dbReference>
<dbReference type="InterPro" id="IPR005630">
    <property type="entry name" value="Terpene_synthase_metal-bd"/>
</dbReference>
<keyword evidence="3" id="KW-0456">Lyase</keyword>
<protein>
    <recommendedName>
        <fullName evidence="4">Terpene synthase metal-binding domain-containing protein</fullName>
    </recommendedName>
</protein>
<evidence type="ECO:0000256" key="3">
    <source>
        <dbReference type="ARBA" id="ARBA00023239"/>
    </source>
</evidence>
<dbReference type="Gene3D" id="1.10.600.10">
    <property type="entry name" value="Farnesyl Diphosphate Synthase"/>
    <property type="match status" value="2"/>
</dbReference>
<evidence type="ECO:0000313" key="6">
    <source>
        <dbReference type="Proteomes" id="UP001396334"/>
    </source>
</evidence>
<keyword evidence="1" id="KW-0479">Metal-binding</keyword>
<evidence type="ECO:0000259" key="4">
    <source>
        <dbReference type="Pfam" id="PF03936"/>
    </source>
</evidence>
<keyword evidence="6" id="KW-1185">Reference proteome</keyword>
<gene>
    <name evidence="5" type="ORF">V6N11_026554</name>
</gene>
<reference evidence="5 6" key="1">
    <citation type="journal article" date="2024" name="G3 (Bethesda)">
        <title>Genome assembly of Hibiscus sabdariffa L. provides insights into metabolisms of medicinal natural products.</title>
        <authorList>
            <person name="Kim T."/>
        </authorList>
    </citation>
    <scope>NUCLEOTIDE SEQUENCE [LARGE SCALE GENOMIC DNA]</scope>
    <source>
        <strain evidence="5">TK-2024</strain>
        <tissue evidence="5">Old leaves</tissue>
    </source>
</reference>
<dbReference type="EMBL" id="JBBPBN010000011">
    <property type="protein sequence ID" value="KAK9029437.1"/>
    <property type="molecule type" value="Genomic_DNA"/>
</dbReference>
<dbReference type="Proteomes" id="UP001396334">
    <property type="component" value="Unassembled WGS sequence"/>
</dbReference>